<protein>
    <recommendedName>
        <fullName evidence="1">RNase II-type exonuclease C-terminal S1 domain-containing protein</fullName>
    </recommendedName>
</protein>
<accession>A0A937JK73</accession>
<keyword evidence="3" id="KW-1185">Reference proteome</keyword>
<evidence type="ECO:0000313" key="3">
    <source>
        <dbReference type="Proteomes" id="UP000661858"/>
    </source>
</evidence>
<sequence>MEAALLKDRAGGLFDGCVVDVGEHRPTRGTVQVISPAVIGRIEGEHLPLGVRLRVRLTRAEPGSAKILFTPA</sequence>
<dbReference type="EMBL" id="JAERRK010000001">
    <property type="protein sequence ID" value="MBL1081025.1"/>
    <property type="molecule type" value="Genomic_DNA"/>
</dbReference>
<gene>
    <name evidence="2" type="ORF">JK359_03385</name>
</gene>
<feature type="domain" description="RNase II-type exonuclease C-terminal S1" evidence="1">
    <location>
        <begin position="14"/>
        <end position="72"/>
    </location>
</feature>
<dbReference type="RefSeq" id="WP_201831378.1">
    <property type="nucleotide sequence ID" value="NZ_JAERRK010000001.1"/>
</dbReference>
<name>A0A937JK73_9ACTN</name>
<comment type="caution">
    <text evidence="2">The sequence shown here is derived from an EMBL/GenBank/DDBJ whole genome shotgun (WGS) entry which is preliminary data.</text>
</comment>
<reference evidence="2" key="1">
    <citation type="submission" date="2021-01" db="EMBL/GenBank/DDBJ databases">
        <title>WGS of actinomycetes isolated from Thailand.</title>
        <authorList>
            <person name="Thawai C."/>
        </authorList>
    </citation>
    <scope>NUCLEOTIDE SEQUENCE</scope>
    <source>
        <strain evidence="2">RCU-197</strain>
    </source>
</reference>
<dbReference type="Proteomes" id="UP000661858">
    <property type="component" value="Unassembled WGS sequence"/>
</dbReference>
<evidence type="ECO:0000259" key="1">
    <source>
        <dbReference type="Pfam" id="PF18614"/>
    </source>
</evidence>
<dbReference type="AlphaFoldDB" id="A0A937JK73"/>
<dbReference type="Pfam" id="PF18614">
    <property type="entry name" value="RNase_II_C_S1"/>
    <property type="match status" value="1"/>
</dbReference>
<dbReference type="InterPro" id="IPR040596">
    <property type="entry name" value="RNase_II_C_S1"/>
</dbReference>
<proteinExistence type="predicted"/>
<evidence type="ECO:0000313" key="2">
    <source>
        <dbReference type="EMBL" id="MBL1081025.1"/>
    </source>
</evidence>
<organism evidence="2 3">
    <name type="scientific">Streptomyces actinomycinicus</name>
    <dbReference type="NCBI Taxonomy" id="1695166"/>
    <lineage>
        <taxon>Bacteria</taxon>
        <taxon>Bacillati</taxon>
        <taxon>Actinomycetota</taxon>
        <taxon>Actinomycetes</taxon>
        <taxon>Kitasatosporales</taxon>
        <taxon>Streptomycetaceae</taxon>
        <taxon>Streptomyces</taxon>
    </lineage>
</organism>